<dbReference type="PANTHER" id="PTHR35807">
    <property type="entry name" value="TRANSCRIPTIONAL REGULATOR REDD-RELATED"/>
    <property type="match status" value="1"/>
</dbReference>
<evidence type="ECO:0000256" key="6">
    <source>
        <dbReference type="SAM" id="MobiDB-lite"/>
    </source>
</evidence>
<dbReference type="Gene3D" id="1.25.40.10">
    <property type="entry name" value="Tetratricopeptide repeat domain"/>
    <property type="match status" value="1"/>
</dbReference>
<evidence type="ECO:0000259" key="7">
    <source>
        <dbReference type="PROSITE" id="PS51755"/>
    </source>
</evidence>
<evidence type="ECO:0000256" key="2">
    <source>
        <dbReference type="ARBA" id="ARBA00023015"/>
    </source>
</evidence>
<keyword evidence="3 5" id="KW-0238">DNA-binding</keyword>
<dbReference type="Pfam" id="PF03704">
    <property type="entry name" value="BTAD"/>
    <property type="match status" value="1"/>
</dbReference>
<dbReference type="PROSITE" id="PS51755">
    <property type="entry name" value="OMPR_PHOB"/>
    <property type="match status" value="1"/>
</dbReference>
<keyword evidence="2" id="KW-0805">Transcription regulation</keyword>
<dbReference type="InterPro" id="IPR027417">
    <property type="entry name" value="P-loop_NTPase"/>
</dbReference>
<keyword evidence="9" id="KW-1185">Reference proteome</keyword>
<dbReference type="InterPro" id="IPR051677">
    <property type="entry name" value="AfsR-DnrI-RedD_regulator"/>
</dbReference>
<comment type="similarity">
    <text evidence="1">Belongs to the AfsR/DnrI/RedD regulatory family.</text>
</comment>
<dbReference type="InterPro" id="IPR011990">
    <property type="entry name" value="TPR-like_helical_dom_sf"/>
</dbReference>
<dbReference type="Proteomes" id="UP001230426">
    <property type="component" value="Unassembled WGS sequence"/>
</dbReference>
<dbReference type="Gene3D" id="3.40.50.300">
    <property type="entry name" value="P-loop containing nucleotide triphosphate hydrolases"/>
    <property type="match status" value="1"/>
</dbReference>
<dbReference type="InterPro" id="IPR041664">
    <property type="entry name" value="AAA_16"/>
</dbReference>
<reference evidence="8 9" key="1">
    <citation type="submission" date="2023-07" db="EMBL/GenBank/DDBJ databases">
        <title>Sequencing the genomes of 1000 actinobacteria strains.</title>
        <authorList>
            <person name="Klenk H.-P."/>
        </authorList>
    </citation>
    <scope>NUCLEOTIDE SEQUENCE [LARGE SCALE GENOMIC DNA]</scope>
    <source>
        <strain evidence="8 9">DSM 44109</strain>
    </source>
</reference>
<dbReference type="InterPro" id="IPR036388">
    <property type="entry name" value="WH-like_DNA-bd_sf"/>
</dbReference>
<dbReference type="PANTHER" id="PTHR35807:SF1">
    <property type="entry name" value="TRANSCRIPTIONAL REGULATOR REDD"/>
    <property type="match status" value="1"/>
</dbReference>
<dbReference type="SMART" id="SM01043">
    <property type="entry name" value="BTAD"/>
    <property type="match status" value="1"/>
</dbReference>
<dbReference type="InterPro" id="IPR005158">
    <property type="entry name" value="BTAD"/>
</dbReference>
<dbReference type="Pfam" id="PF00486">
    <property type="entry name" value="Trans_reg_C"/>
    <property type="match status" value="1"/>
</dbReference>
<feature type="DNA-binding region" description="OmpR/PhoB-type" evidence="5">
    <location>
        <begin position="1"/>
        <end position="97"/>
    </location>
</feature>
<protein>
    <submittedName>
        <fullName evidence="8">DNA-binding SARP family transcriptional activator</fullName>
    </submittedName>
</protein>
<dbReference type="CDD" id="cd15831">
    <property type="entry name" value="BTAD"/>
    <property type="match status" value="1"/>
</dbReference>
<dbReference type="SUPFAM" id="SSF46894">
    <property type="entry name" value="C-terminal effector domain of the bipartite response regulators"/>
    <property type="match status" value="1"/>
</dbReference>
<dbReference type="SMART" id="SM00862">
    <property type="entry name" value="Trans_reg_C"/>
    <property type="match status" value="1"/>
</dbReference>
<evidence type="ECO:0000313" key="8">
    <source>
        <dbReference type="EMBL" id="MDP9870125.1"/>
    </source>
</evidence>
<feature type="region of interest" description="Disordered" evidence="6">
    <location>
        <begin position="1109"/>
        <end position="1147"/>
    </location>
</feature>
<accession>A0ABT9RPC1</accession>
<evidence type="ECO:0000256" key="1">
    <source>
        <dbReference type="ARBA" id="ARBA00005820"/>
    </source>
</evidence>
<gene>
    <name evidence="8" type="ORF">J2S55_009391</name>
</gene>
<dbReference type="EMBL" id="JAUSRB010000002">
    <property type="protein sequence ID" value="MDP9870125.1"/>
    <property type="molecule type" value="Genomic_DNA"/>
</dbReference>
<dbReference type="GO" id="GO:0003677">
    <property type="term" value="F:DNA binding"/>
    <property type="evidence" value="ECO:0007669"/>
    <property type="project" value="UniProtKB-KW"/>
</dbReference>
<feature type="compositionally biased region" description="Polar residues" evidence="6">
    <location>
        <begin position="1127"/>
        <end position="1147"/>
    </location>
</feature>
<dbReference type="InterPro" id="IPR001867">
    <property type="entry name" value="OmpR/PhoB-type_DNA-bd"/>
</dbReference>
<evidence type="ECO:0000256" key="4">
    <source>
        <dbReference type="ARBA" id="ARBA00023163"/>
    </source>
</evidence>
<proteinExistence type="inferred from homology"/>
<dbReference type="SUPFAM" id="SSF48452">
    <property type="entry name" value="TPR-like"/>
    <property type="match status" value="1"/>
</dbReference>
<keyword evidence="4" id="KW-0804">Transcription</keyword>
<evidence type="ECO:0000313" key="9">
    <source>
        <dbReference type="Proteomes" id="UP001230426"/>
    </source>
</evidence>
<dbReference type="Gene3D" id="1.10.10.10">
    <property type="entry name" value="Winged helix-like DNA-binding domain superfamily/Winged helix DNA-binding domain"/>
    <property type="match status" value="1"/>
</dbReference>
<dbReference type="Pfam" id="PF13191">
    <property type="entry name" value="AAA_16"/>
    <property type="match status" value="1"/>
</dbReference>
<feature type="domain" description="OmpR/PhoB-type" evidence="7">
    <location>
        <begin position="1"/>
        <end position="97"/>
    </location>
</feature>
<sequence length="1147" mass="122640">MEFRVLGAVGVRDGGVPVELGGPRQRAVLSRLLLARGAVVSTDTLIDDLYGGAPPVSALATLQSYVSNLRRVIEPGRAPRTPARLLLARPPGYLLAATDVDAIRFGELVARSESRSPDEALACLDEAMELWHGPPYGEFADEPWAVMEVRRLQELRLVAIERRAQALLACDRPQAVITFLEDETAAHPLRERLWCLLTLALYRTGRQADALAALRYARELLAEELGLDPGPELRALEDDILRQADSLLLSPRVPAPAVAPAACPAPSPCPAPPPRGDALPGRERQLAELEALAGRGTVGMAAVSGEPGIGKTRLLETFGERCAERGHLVLWGRCHDAEGAPPLWPWLQVLQALAESVPPPDRGALAGLLDDETPAGSTEAALLRRHQAVARWLVQAARIRPLVVVLDDLHWADPASLGLLGDVATLTAGPARGVRLTVVVAFRDSEERPPLQEVLGRLARHDLLRVGLAGLGGGPVRELAAGMGIEVDESTAGRLAERTGGNPFFVRESVRLLAQGQDLEAVPDAVADLIRRRLAALGWWTGGVLGVAAVIGRDFDPGVVAEVCQAVFDPRSPRDGSGPGALPEACRAKVYDTLDRAARAGLTVPRGNRMAFVHDLVRETLVGGIPPLRKAMVHREAMAVLATRPGTDVAVIAHHAVEAGPAAHTAAARWAVAAAQQASLRLAYEEAAVWWGRAVAAHGASAGDPIDHVELLLRQVRALLEAGDALGARQARAEAVRAADRAGAGPELTARALTALDAPTIWTLRNPYEAVELRLVHRFEAALRELPATDSPERARLLGGLAQELYDGTDDPRCRSLSAEAVEMARRLGDPQLLMRMLNARHLSLPQPLHIPELLEIADELEDLALRTRVPGFTLLAQMLYTHFRLELADLAGADRAAARCEAMLERLPLPWPRFQHTMWRAHRLALAGRFDEAETLFGEAGRQAERVGVWHAGGLVAMGRLALNYQRDTMAGTGPLIDAISGIHPSLDHDARVLQLCAQGRTEEAGRLAEEGWCPPPRDWSWLSTSCLQAAAQAAVGDVSACQVSYSALLPYSGRVAALSAVICVGPVDWFLALLASAVGDHTAASWHLAAVARLASQAGLMAWRDRAMTAGPGSGTGPQRDRPASDTTGRPSTCPASDTTGRPST</sequence>
<name>A0ABT9RPC1_9ACTN</name>
<comment type="caution">
    <text evidence="8">The sequence shown here is derived from an EMBL/GenBank/DDBJ whole genome shotgun (WGS) entry which is preliminary data.</text>
</comment>
<dbReference type="SUPFAM" id="SSF52540">
    <property type="entry name" value="P-loop containing nucleoside triphosphate hydrolases"/>
    <property type="match status" value="1"/>
</dbReference>
<dbReference type="RefSeq" id="WP_306874964.1">
    <property type="nucleotide sequence ID" value="NZ_JAUSRB010000002.1"/>
</dbReference>
<evidence type="ECO:0000256" key="5">
    <source>
        <dbReference type="PROSITE-ProRule" id="PRU01091"/>
    </source>
</evidence>
<evidence type="ECO:0000256" key="3">
    <source>
        <dbReference type="ARBA" id="ARBA00023125"/>
    </source>
</evidence>
<organism evidence="8 9">
    <name type="scientific">Streptosporangium brasiliense</name>
    <dbReference type="NCBI Taxonomy" id="47480"/>
    <lineage>
        <taxon>Bacteria</taxon>
        <taxon>Bacillati</taxon>
        <taxon>Actinomycetota</taxon>
        <taxon>Actinomycetes</taxon>
        <taxon>Streptosporangiales</taxon>
        <taxon>Streptosporangiaceae</taxon>
        <taxon>Streptosporangium</taxon>
    </lineage>
</organism>
<dbReference type="InterPro" id="IPR016032">
    <property type="entry name" value="Sig_transdc_resp-reg_C-effctor"/>
</dbReference>